<evidence type="ECO:0000313" key="2">
    <source>
        <dbReference type="EMBL" id="MFC2972941.1"/>
    </source>
</evidence>
<gene>
    <name evidence="2" type="ORF">ACFOJE_12040</name>
</gene>
<feature type="transmembrane region" description="Helical" evidence="1">
    <location>
        <begin position="92"/>
        <end position="112"/>
    </location>
</feature>
<feature type="transmembrane region" description="Helical" evidence="1">
    <location>
        <begin position="20"/>
        <end position="41"/>
    </location>
</feature>
<keyword evidence="1" id="KW-0812">Transmembrane</keyword>
<dbReference type="RefSeq" id="WP_377814596.1">
    <property type="nucleotide sequence ID" value="NZ_JBHRSJ010000022.1"/>
</dbReference>
<feature type="transmembrane region" description="Helical" evidence="1">
    <location>
        <begin position="61"/>
        <end position="80"/>
    </location>
</feature>
<reference evidence="3" key="1">
    <citation type="journal article" date="2019" name="Int. J. Syst. Evol. Microbiol.">
        <title>The Global Catalogue of Microorganisms (GCM) 10K type strain sequencing project: providing services to taxonomists for standard genome sequencing and annotation.</title>
        <authorList>
            <consortium name="The Broad Institute Genomics Platform"/>
            <consortium name="The Broad Institute Genome Sequencing Center for Infectious Disease"/>
            <person name="Wu L."/>
            <person name="Ma J."/>
        </authorList>
    </citation>
    <scope>NUCLEOTIDE SEQUENCE [LARGE SCALE GENOMIC DNA]</scope>
    <source>
        <strain evidence="3">KCTC 62195</strain>
    </source>
</reference>
<keyword evidence="1" id="KW-0472">Membrane</keyword>
<sequence>MTSPTHERRAESVTFGIGRYTLTPFVFIGIVVMSLVFAPTVGDLVPSASRSSTLAEIACSSQSLTFAILVALSCFVMTGIGNSPYARHAGTVRACLGGFLGANVASLLLPLFGG</sequence>
<comment type="caution">
    <text evidence="2">The sequence shown here is derived from an EMBL/GenBank/DDBJ whole genome shotgun (WGS) entry which is preliminary data.</text>
</comment>
<name>A0ABV7AW06_9GAMM</name>
<dbReference type="EMBL" id="JBHRSJ010000022">
    <property type="protein sequence ID" value="MFC2972941.1"/>
    <property type="molecule type" value="Genomic_DNA"/>
</dbReference>
<organism evidence="2 3">
    <name type="scientific">Azotobacter bryophylli</name>
    <dbReference type="NCBI Taxonomy" id="1986537"/>
    <lineage>
        <taxon>Bacteria</taxon>
        <taxon>Pseudomonadati</taxon>
        <taxon>Pseudomonadota</taxon>
        <taxon>Gammaproteobacteria</taxon>
        <taxon>Pseudomonadales</taxon>
        <taxon>Pseudomonadaceae</taxon>
        <taxon>Azotobacter</taxon>
    </lineage>
</organism>
<keyword evidence="1" id="KW-1133">Transmembrane helix</keyword>
<dbReference type="Proteomes" id="UP001595457">
    <property type="component" value="Unassembled WGS sequence"/>
</dbReference>
<accession>A0ABV7AW06</accession>
<protein>
    <submittedName>
        <fullName evidence="2">Uncharacterized protein</fullName>
    </submittedName>
</protein>
<keyword evidence="3" id="KW-1185">Reference proteome</keyword>
<evidence type="ECO:0000313" key="3">
    <source>
        <dbReference type="Proteomes" id="UP001595457"/>
    </source>
</evidence>
<proteinExistence type="predicted"/>
<evidence type="ECO:0000256" key="1">
    <source>
        <dbReference type="SAM" id="Phobius"/>
    </source>
</evidence>